<dbReference type="SMART" id="SM00877">
    <property type="entry name" value="BMC"/>
    <property type="match status" value="2"/>
</dbReference>
<organism evidence="5 6">
    <name type="scientific">Candidatus Intestinimonas pullistercoris</name>
    <dbReference type="NCBI Taxonomy" id="2838623"/>
    <lineage>
        <taxon>Bacteria</taxon>
        <taxon>Bacillati</taxon>
        <taxon>Bacillota</taxon>
        <taxon>Clostridia</taxon>
        <taxon>Eubacteriales</taxon>
        <taxon>Intestinimonas</taxon>
    </lineage>
</organism>
<gene>
    <name evidence="5" type="ORF">H9701_05420</name>
</gene>
<dbReference type="Gene3D" id="3.30.70.1710">
    <property type="match status" value="2"/>
</dbReference>
<dbReference type="SUPFAM" id="SSF143414">
    <property type="entry name" value="CcmK-like"/>
    <property type="match status" value="2"/>
</dbReference>
<comment type="caution">
    <text evidence="5">The sequence shown here is derived from an EMBL/GenBank/DDBJ whole genome shotgun (WGS) entry which is preliminary data.</text>
</comment>
<evidence type="ECO:0000313" key="5">
    <source>
        <dbReference type="EMBL" id="HJC40975.1"/>
    </source>
</evidence>
<reference evidence="5" key="2">
    <citation type="submission" date="2021-04" db="EMBL/GenBank/DDBJ databases">
        <authorList>
            <person name="Gilroy R."/>
        </authorList>
    </citation>
    <scope>NUCLEOTIDE SEQUENCE</scope>
    <source>
        <strain evidence="5">CHK186-1790</strain>
    </source>
</reference>
<dbReference type="PROSITE" id="PS51930">
    <property type="entry name" value="BMC_2"/>
    <property type="match status" value="2"/>
</dbReference>
<sequence length="197" mass="19708">MKALGFIETKGLTGNIEATDALMKAANVEFVGTNTGIGSGLTTVVITGEVGAVKDAVAVAKAAADKVGEFFCANVIPHPHPELIHVLPCGGSAPSKSKLKPGHPVPLTQALGMVETFGLVADIQAADSMLKAANVTLVGMSQIGAGLVTTFVQGDVGAVKAAVKAGMADADAVGQLVGGHVIPKPHAVVGEAMPDLR</sequence>
<dbReference type="GO" id="GO:0031469">
    <property type="term" value="C:bacterial microcompartment"/>
    <property type="evidence" value="ECO:0007669"/>
    <property type="project" value="UniProtKB-SubCell"/>
</dbReference>
<evidence type="ECO:0000259" key="4">
    <source>
        <dbReference type="PROSITE" id="PS51930"/>
    </source>
</evidence>
<comment type="subcellular location">
    <subcellularLocation>
        <location evidence="1">Bacterial microcompartment</location>
    </subcellularLocation>
</comment>
<accession>A0A9D2NYU8</accession>
<dbReference type="EMBL" id="DWWJ01000095">
    <property type="protein sequence ID" value="HJC40975.1"/>
    <property type="molecule type" value="Genomic_DNA"/>
</dbReference>
<comment type="similarity">
    <text evidence="3">Belongs to the bacterial microcompartments protein family.</text>
</comment>
<evidence type="ECO:0000313" key="6">
    <source>
        <dbReference type="Proteomes" id="UP000823882"/>
    </source>
</evidence>
<dbReference type="InterPro" id="IPR050575">
    <property type="entry name" value="BMC_shell"/>
</dbReference>
<evidence type="ECO:0000256" key="2">
    <source>
        <dbReference type="ARBA" id="ARBA00024446"/>
    </source>
</evidence>
<dbReference type="CDD" id="cd07045">
    <property type="entry name" value="BMC_CcmK_like"/>
    <property type="match status" value="2"/>
</dbReference>
<protein>
    <submittedName>
        <fullName evidence="5">BMC domain-containing protein</fullName>
    </submittedName>
</protein>
<name>A0A9D2NYU8_9FIRM</name>
<dbReference type="AlphaFoldDB" id="A0A9D2NYU8"/>
<reference evidence="5" key="1">
    <citation type="journal article" date="2021" name="PeerJ">
        <title>Extensive microbial diversity within the chicken gut microbiome revealed by metagenomics and culture.</title>
        <authorList>
            <person name="Gilroy R."/>
            <person name="Ravi A."/>
            <person name="Getino M."/>
            <person name="Pursley I."/>
            <person name="Horton D.L."/>
            <person name="Alikhan N.F."/>
            <person name="Baker D."/>
            <person name="Gharbi K."/>
            <person name="Hall N."/>
            <person name="Watson M."/>
            <person name="Adriaenssens E.M."/>
            <person name="Foster-Nyarko E."/>
            <person name="Jarju S."/>
            <person name="Secka A."/>
            <person name="Antonio M."/>
            <person name="Oren A."/>
            <person name="Chaudhuri R.R."/>
            <person name="La Ragione R."/>
            <person name="Hildebrand F."/>
            <person name="Pallen M.J."/>
        </authorList>
    </citation>
    <scope>NUCLEOTIDE SEQUENCE</scope>
    <source>
        <strain evidence="5">CHK186-1790</strain>
    </source>
</reference>
<dbReference type="Proteomes" id="UP000823882">
    <property type="component" value="Unassembled WGS sequence"/>
</dbReference>
<evidence type="ECO:0000256" key="3">
    <source>
        <dbReference type="PROSITE-ProRule" id="PRU01278"/>
    </source>
</evidence>
<keyword evidence="2" id="KW-1283">Bacterial microcompartment</keyword>
<dbReference type="Pfam" id="PF00936">
    <property type="entry name" value="BMC"/>
    <property type="match status" value="2"/>
</dbReference>
<evidence type="ECO:0000256" key="1">
    <source>
        <dbReference type="ARBA" id="ARBA00024322"/>
    </source>
</evidence>
<feature type="domain" description="BMC" evidence="4">
    <location>
        <begin position="110"/>
        <end position="194"/>
    </location>
</feature>
<dbReference type="PANTHER" id="PTHR33941:SF11">
    <property type="entry name" value="BACTERIAL MICROCOMPARTMENT SHELL PROTEIN PDUJ"/>
    <property type="match status" value="1"/>
</dbReference>
<dbReference type="InterPro" id="IPR037233">
    <property type="entry name" value="CcmK-like_sf"/>
</dbReference>
<feature type="domain" description="BMC" evidence="4">
    <location>
        <begin position="3"/>
        <end position="88"/>
    </location>
</feature>
<dbReference type="PANTHER" id="PTHR33941">
    <property type="entry name" value="PROPANEDIOL UTILIZATION PROTEIN PDUA"/>
    <property type="match status" value="1"/>
</dbReference>
<dbReference type="InterPro" id="IPR044872">
    <property type="entry name" value="CcmK/CsoS1_BMC"/>
</dbReference>
<dbReference type="InterPro" id="IPR000249">
    <property type="entry name" value="BMC_dom"/>
</dbReference>
<proteinExistence type="inferred from homology"/>